<reference evidence="3 5" key="2">
    <citation type="submission" date="2018-06" db="EMBL/GenBank/DDBJ databases">
        <authorList>
            <consortium name="Pathogen Informatics"/>
            <person name="Doyle S."/>
        </authorList>
    </citation>
    <scope>NUCLEOTIDE SEQUENCE [LARGE SCALE GENOMIC DNA]</scope>
    <source>
        <strain evidence="3 5">NCTC12239</strain>
    </source>
</reference>
<dbReference type="Proteomes" id="UP000254040">
    <property type="component" value="Unassembled WGS sequence"/>
</dbReference>
<dbReference type="NCBIfam" id="NF041384">
    <property type="entry name" value="YHS_seleno_dom"/>
    <property type="match status" value="1"/>
</dbReference>
<dbReference type="Proteomes" id="UP000054985">
    <property type="component" value="Unassembled WGS sequence"/>
</dbReference>
<dbReference type="EMBL" id="LNYN01000020">
    <property type="protein sequence ID" value="KTD34104.1"/>
    <property type="molecule type" value="Genomic_DNA"/>
</dbReference>
<gene>
    <name evidence="2" type="ORF">Lmor_1501</name>
    <name evidence="3" type="ORF">NCTC12239_01961</name>
</gene>
<sequence length="151" mass="17024">MKYFKFVVTSLIVWFHLTSTTFASDYANSLVGAQGYDLVSYHQISGPVRGNGNHTVFFDGISYIFATDANKKAFQADPKKYLPAYGGYCAYGVSVGKKIISDPMAWKIVNGTLYLNLNNQIQEIWSKDINGYIKKADDEWPKIMNKDPEDL</sequence>
<evidence type="ECO:0000313" key="2">
    <source>
        <dbReference type="EMBL" id="KTD34104.1"/>
    </source>
</evidence>
<protein>
    <recommendedName>
        <fullName evidence="6">YHS domain</fullName>
    </recommendedName>
</protein>
<keyword evidence="4" id="KW-1185">Reference proteome</keyword>
<dbReference type="STRING" id="39962.Lmor_1501"/>
<evidence type="ECO:0000256" key="1">
    <source>
        <dbReference type="SAM" id="SignalP"/>
    </source>
</evidence>
<dbReference type="RefSeq" id="WP_028384404.1">
    <property type="nucleotide sequence ID" value="NZ_CAAAJG010000001.1"/>
</dbReference>
<keyword evidence="1" id="KW-0732">Signal</keyword>
<feature type="signal peptide" evidence="1">
    <location>
        <begin position="1"/>
        <end position="23"/>
    </location>
</feature>
<feature type="chain" id="PRO_5016589864" description="YHS domain" evidence="1">
    <location>
        <begin position="24"/>
        <end position="151"/>
    </location>
</feature>
<reference evidence="2 4" key="1">
    <citation type="submission" date="2015-11" db="EMBL/GenBank/DDBJ databases">
        <title>Genomic analysis of 38 Legionella species identifies large and diverse effector repertoires.</title>
        <authorList>
            <person name="Burstein D."/>
            <person name="Amaro F."/>
            <person name="Zusman T."/>
            <person name="Lifshitz Z."/>
            <person name="Cohen O."/>
            <person name="Gilbert J.A."/>
            <person name="Pupko T."/>
            <person name="Shuman H.A."/>
            <person name="Segal G."/>
        </authorList>
    </citation>
    <scope>NUCLEOTIDE SEQUENCE [LARGE SCALE GENOMIC DNA]</scope>
    <source>
        <strain evidence="2 4">ATCC 43877</strain>
    </source>
</reference>
<evidence type="ECO:0000313" key="5">
    <source>
        <dbReference type="Proteomes" id="UP000254040"/>
    </source>
</evidence>
<dbReference type="AlphaFoldDB" id="A0A378K569"/>
<organism evidence="3 5">
    <name type="scientific">Legionella moravica</name>
    <dbReference type="NCBI Taxonomy" id="39962"/>
    <lineage>
        <taxon>Bacteria</taxon>
        <taxon>Pseudomonadati</taxon>
        <taxon>Pseudomonadota</taxon>
        <taxon>Gammaproteobacteria</taxon>
        <taxon>Legionellales</taxon>
        <taxon>Legionellaceae</taxon>
        <taxon>Legionella</taxon>
    </lineage>
</organism>
<dbReference type="OrthoDB" id="344729at2"/>
<name>A0A378K569_9GAMM</name>
<evidence type="ECO:0000313" key="3">
    <source>
        <dbReference type="EMBL" id="STX63021.1"/>
    </source>
</evidence>
<proteinExistence type="predicted"/>
<evidence type="ECO:0008006" key="6">
    <source>
        <dbReference type="Google" id="ProtNLM"/>
    </source>
</evidence>
<dbReference type="EMBL" id="UGOG01000001">
    <property type="protein sequence ID" value="STX63021.1"/>
    <property type="molecule type" value="Genomic_DNA"/>
</dbReference>
<accession>A0A378K569</accession>
<evidence type="ECO:0000313" key="4">
    <source>
        <dbReference type="Proteomes" id="UP000054985"/>
    </source>
</evidence>